<dbReference type="EMBL" id="OX465078">
    <property type="protein sequence ID" value="CAI9270795.1"/>
    <property type="molecule type" value="Genomic_DNA"/>
</dbReference>
<evidence type="ECO:0000313" key="3">
    <source>
        <dbReference type="Proteomes" id="UP001177003"/>
    </source>
</evidence>
<name>A0AA35YA50_LACSI</name>
<dbReference type="AlphaFoldDB" id="A0AA35YA50"/>
<evidence type="ECO:0000313" key="2">
    <source>
        <dbReference type="EMBL" id="CAI9270795.1"/>
    </source>
</evidence>
<sequence length="113" mass="12783">MAQSFYNLRNGGLADKALLVMVHRITNHGGQAGANAKALPAVRLCRLDEEHDRTIKHTFSLQKEITATRAEVTEFREQQATMERHIIEAERQVARAKTSTTTYHGLQRPTRSE</sequence>
<evidence type="ECO:0000256" key="1">
    <source>
        <dbReference type="SAM" id="MobiDB-lite"/>
    </source>
</evidence>
<gene>
    <name evidence="2" type="ORF">LSALG_LOCUS11090</name>
</gene>
<reference evidence="2" key="1">
    <citation type="submission" date="2023-04" db="EMBL/GenBank/DDBJ databases">
        <authorList>
            <person name="Vijverberg K."/>
            <person name="Xiong W."/>
            <person name="Schranz E."/>
        </authorList>
    </citation>
    <scope>NUCLEOTIDE SEQUENCE</scope>
</reference>
<accession>A0AA35YA50</accession>
<keyword evidence="3" id="KW-1185">Reference proteome</keyword>
<protein>
    <submittedName>
        <fullName evidence="2">Uncharacterized protein</fullName>
    </submittedName>
</protein>
<organism evidence="2 3">
    <name type="scientific">Lactuca saligna</name>
    <name type="common">Willowleaf lettuce</name>
    <dbReference type="NCBI Taxonomy" id="75948"/>
    <lineage>
        <taxon>Eukaryota</taxon>
        <taxon>Viridiplantae</taxon>
        <taxon>Streptophyta</taxon>
        <taxon>Embryophyta</taxon>
        <taxon>Tracheophyta</taxon>
        <taxon>Spermatophyta</taxon>
        <taxon>Magnoliopsida</taxon>
        <taxon>eudicotyledons</taxon>
        <taxon>Gunneridae</taxon>
        <taxon>Pentapetalae</taxon>
        <taxon>asterids</taxon>
        <taxon>campanulids</taxon>
        <taxon>Asterales</taxon>
        <taxon>Asteraceae</taxon>
        <taxon>Cichorioideae</taxon>
        <taxon>Cichorieae</taxon>
        <taxon>Lactucinae</taxon>
        <taxon>Lactuca</taxon>
    </lineage>
</organism>
<feature type="region of interest" description="Disordered" evidence="1">
    <location>
        <begin position="93"/>
        <end position="113"/>
    </location>
</feature>
<dbReference type="Proteomes" id="UP001177003">
    <property type="component" value="Chromosome 2"/>
</dbReference>
<proteinExistence type="predicted"/>